<feature type="coiled-coil region" evidence="1">
    <location>
        <begin position="60"/>
        <end position="87"/>
    </location>
</feature>
<sequence length="123" mass="13749">MNPTSCRGECATVSGSGMGVGEDECLRGWAGLGVDLDEELLKDWEDNLQGASITMMKILSRHANKKVKKLQAKIDNIEKEFEASDLKEVVEKNYENVEKVIEGHQVYLHGKQTQENQEKLDGL</sequence>
<keyword evidence="3" id="KW-1185">Reference proteome</keyword>
<protein>
    <submittedName>
        <fullName evidence="2">Uncharacterized protein</fullName>
    </submittedName>
</protein>
<gene>
    <name evidence="2" type="ORF">NDU88_002836</name>
</gene>
<dbReference type="EMBL" id="JANPWB010000014">
    <property type="protein sequence ID" value="KAJ1097719.1"/>
    <property type="molecule type" value="Genomic_DNA"/>
</dbReference>
<evidence type="ECO:0000313" key="3">
    <source>
        <dbReference type="Proteomes" id="UP001066276"/>
    </source>
</evidence>
<name>A0AAV7M3N6_PLEWA</name>
<keyword evidence="1" id="KW-0175">Coiled coil</keyword>
<evidence type="ECO:0000313" key="2">
    <source>
        <dbReference type="EMBL" id="KAJ1097719.1"/>
    </source>
</evidence>
<evidence type="ECO:0000256" key="1">
    <source>
        <dbReference type="SAM" id="Coils"/>
    </source>
</evidence>
<dbReference type="Proteomes" id="UP001066276">
    <property type="component" value="Chromosome 10"/>
</dbReference>
<comment type="caution">
    <text evidence="2">The sequence shown here is derived from an EMBL/GenBank/DDBJ whole genome shotgun (WGS) entry which is preliminary data.</text>
</comment>
<reference evidence="2" key="1">
    <citation type="journal article" date="2022" name="bioRxiv">
        <title>Sequencing and chromosome-scale assembly of the giantPleurodeles waltlgenome.</title>
        <authorList>
            <person name="Brown T."/>
            <person name="Elewa A."/>
            <person name="Iarovenko S."/>
            <person name="Subramanian E."/>
            <person name="Araus A.J."/>
            <person name="Petzold A."/>
            <person name="Susuki M."/>
            <person name="Suzuki K.-i.T."/>
            <person name="Hayashi T."/>
            <person name="Toyoda A."/>
            <person name="Oliveira C."/>
            <person name="Osipova E."/>
            <person name="Leigh N.D."/>
            <person name="Simon A."/>
            <person name="Yun M.H."/>
        </authorList>
    </citation>
    <scope>NUCLEOTIDE SEQUENCE</scope>
    <source>
        <strain evidence="2">20211129_DDA</strain>
        <tissue evidence="2">Liver</tissue>
    </source>
</reference>
<dbReference type="AlphaFoldDB" id="A0AAV7M3N6"/>
<organism evidence="2 3">
    <name type="scientific">Pleurodeles waltl</name>
    <name type="common">Iberian ribbed newt</name>
    <dbReference type="NCBI Taxonomy" id="8319"/>
    <lineage>
        <taxon>Eukaryota</taxon>
        <taxon>Metazoa</taxon>
        <taxon>Chordata</taxon>
        <taxon>Craniata</taxon>
        <taxon>Vertebrata</taxon>
        <taxon>Euteleostomi</taxon>
        <taxon>Amphibia</taxon>
        <taxon>Batrachia</taxon>
        <taxon>Caudata</taxon>
        <taxon>Salamandroidea</taxon>
        <taxon>Salamandridae</taxon>
        <taxon>Pleurodelinae</taxon>
        <taxon>Pleurodeles</taxon>
    </lineage>
</organism>
<proteinExistence type="predicted"/>
<accession>A0AAV7M3N6</accession>